<sequence length="182" mass="20662">MREEYGPGSIDAMGLFNRSRNDVPAPIKYQMREKLLSIGDDYWIENSAGQKVFKVNGKAVRFRETFILEDSSGAELAKIQERKLSVRDKMHIQRGSSEATVHKALIGIRDRYTINPDSGPDLKAKGNFVDHEYDIERDGHTVATVSKKWFRLRDTYGVEINAAEDQAFILAITVCIDELSHD</sequence>
<dbReference type="AlphaFoldDB" id="A0A318RN91"/>
<name>A0A318RN91_WILLI</name>
<dbReference type="Gene3D" id="2.40.160.200">
    <property type="entry name" value="LURP1-related"/>
    <property type="match status" value="1"/>
</dbReference>
<dbReference type="EMBL" id="QJSP01000005">
    <property type="protein sequence ID" value="PYE18044.1"/>
    <property type="molecule type" value="Genomic_DNA"/>
</dbReference>
<proteinExistence type="inferred from homology"/>
<accession>A0A318RN91</accession>
<dbReference type="SUPFAM" id="SSF54518">
    <property type="entry name" value="Tubby C-terminal domain-like"/>
    <property type="match status" value="1"/>
</dbReference>
<dbReference type="Proteomes" id="UP000247591">
    <property type="component" value="Unassembled WGS sequence"/>
</dbReference>
<protein>
    <submittedName>
        <fullName evidence="2">Uncharacterized protein YxjI</fullName>
    </submittedName>
</protein>
<dbReference type="Pfam" id="PF04525">
    <property type="entry name" value="LOR"/>
    <property type="match status" value="1"/>
</dbReference>
<evidence type="ECO:0000256" key="1">
    <source>
        <dbReference type="ARBA" id="ARBA00005437"/>
    </source>
</evidence>
<dbReference type="InterPro" id="IPR007612">
    <property type="entry name" value="LOR"/>
</dbReference>
<gene>
    <name evidence="2" type="ORF">DFR67_105189</name>
</gene>
<comment type="caution">
    <text evidence="2">The sequence shown here is derived from an EMBL/GenBank/DDBJ whole genome shotgun (WGS) entry which is preliminary data.</text>
</comment>
<dbReference type="PANTHER" id="PTHR31087:SF161">
    <property type="entry name" value="TUBBY C 2 FAMILY PROTEIN"/>
    <property type="match status" value="1"/>
</dbReference>
<evidence type="ECO:0000313" key="3">
    <source>
        <dbReference type="Proteomes" id="UP000247591"/>
    </source>
</evidence>
<dbReference type="PANTHER" id="PTHR31087">
    <property type="match status" value="1"/>
</dbReference>
<reference evidence="2 3" key="1">
    <citation type="submission" date="2018-06" db="EMBL/GenBank/DDBJ databases">
        <title>Genomic Encyclopedia of Type Strains, Phase IV (KMG-IV): sequencing the most valuable type-strain genomes for metagenomic binning, comparative biology and taxonomic classification.</title>
        <authorList>
            <person name="Goeker M."/>
        </authorList>
    </citation>
    <scope>NUCLEOTIDE SEQUENCE [LARGE SCALE GENOMIC DNA]</scope>
    <source>
        <strain evidence="2 3">DSM 45521</strain>
    </source>
</reference>
<comment type="similarity">
    <text evidence="1">Belongs to the LOR family.</text>
</comment>
<evidence type="ECO:0000313" key="2">
    <source>
        <dbReference type="EMBL" id="PYE18044.1"/>
    </source>
</evidence>
<dbReference type="InterPro" id="IPR038595">
    <property type="entry name" value="LOR_sf"/>
</dbReference>
<dbReference type="InterPro" id="IPR025659">
    <property type="entry name" value="Tubby-like_C"/>
</dbReference>
<organism evidence="2 3">
    <name type="scientific">Williamsia limnetica</name>
    <dbReference type="NCBI Taxonomy" id="882452"/>
    <lineage>
        <taxon>Bacteria</taxon>
        <taxon>Bacillati</taxon>
        <taxon>Actinomycetota</taxon>
        <taxon>Actinomycetes</taxon>
        <taxon>Mycobacteriales</taxon>
        <taxon>Nocardiaceae</taxon>
        <taxon>Williamsia</taxon>
    </lineage>
</organism>
<keyword evidence="3" id="KW-1185">Reference proteome</keyword>